<keyword evidence="4" id="KW-0804">Transcription</keyword>
<dbReference type="EMBL" id="DPPF01000044">
    <property type="protein sequence ID" value="HCW92459.1"/>
    <property type="molecule type" value="Genomic_DNA"/>
</dbReference>
<dbReference type="Gene3D" id="1.10.10.10">
    <property type="entry name" value="Winged helix-like DNA-binding domain superfamily/Winged helix DNA-binding domain"/>
    <property type="match status" value="1"/>
</dbReference>
<dbReference type="Pfam" id="PF03466">
    <property type="entry name" value="LysR_substrate"/>
    <property type="match status" value="1"/>
</dbReference>
<comment type="caution">
    <text evidence="6">The sequence shown here is derived from an EMBL/GenBank/DDBJ whole genome shotgun (WGS) entry which is preliminary data.</text>
</comment>
<keyword evidence="2" id="KW-0805">Transcription regulation</keyword>
<reference evidence="6 7" key="1">
    <citation type="journal article" date="2018" name="Nat. Biotechnol.">
        <title>A standardized bacterial taxonomy based on genome phylogeny substantially revises the tree of life.</title>
        <authorList>
            <person name="Parks D.H."/>
            <person name="Chuvochina M."/>
            <person name="Waite D.W."/>
            <person name="Rinke C."/>
            <person name="Skarshewski A."/>
            <person name="Chaumeil P.A."/>
            <person name="Hugenholtz P."/>
        </authorList>
    </citation>
    <scope>NUCLEOTIDE SEQUENCE [LARGE SCALE GENOMIC DNA]</scope>
    <source>
        <strain evidence="6">UBA8672</strain>
    </source>
</reference>
<dbReference type="PANTHER" id="PTHR30126">
    <property type="entry name" value="HTH-TYPE TRANSCRIPTIONAL REGULATOR"/>
    <property type="match status" value="1"/>
</dbReference>
<dbReference type="PANTHER" id="PTHR30126:SF40">
    <property type="entry name" value="HTH-TYPE TRANSCRIPTIONAL REGULATOR GLTR"/>
    <property type="match status" value="1"/>
</dbReference>
<evidence type="ECO:0000313" key="6">
    <source>
        <dbReference type="EMBL" id="HCW92459.1"/>
    </source>
</evidence>
<evidence type="ECO:0000256" key="2">
    <source>
        <dbReference type="ARBA" id="ARBA00023015"/>
    </source>
</evidence>
<dbReference type="InterPro" id="IPR000847">
    <property type="entry name" value="LysR_HTH_N"/>
</dbReference>
<dbReference type="AlphaFoldDB" id="A0A3D5QAZ6"/>
<dbReference type="GO" id="GO:0003700">
    <property type="term" value="F:DNA-binding transcription factor activity"/>
    <property type="evidence" value="ECO:0007669"/>
    <property type="project" value="InterPro"/>
</dbReference>
<protein>
    <submittedName>
        <fullName evidence="6">LysR family transcriptional regulator</fullName>
    </submittedName>
</protein>
<evidence type="ECO:0000256" key="4">
    <source>
        <dbReference type="ARBA" id="ARBA00023163"/>
    </source>
</evidence>
<dbReference type="InterPro" id="IPR036390">
    <property type="entry name" value="WH_DNA-bd_sf"/>
</dbReference>
<evidence type="ECO:0000256" key="3">
    <source>
        <dbReference type="ARBA" id="ARBA00023125"/>
    </source>
</evidence>
<evidence type="ECO:0000259" key="5">
    <source>
        <dbReference type="PROSITE" id="PS50931"/>
    </source>
</evidence>
<keyword evidence="3" id="KW-0238">DNA-binding</keyword>
<dbReference type="SUPFAM" id="SSF53850">
    <property type="entry name" value="Periplasmic binding protein-like II"/>
    <property type="match status" value="1"/>
</dbReference>
<dbReference type="Gene3D" id="3.40.190.290">
    <property type="match status" value="1"/>
</dbReference>
<dbReference type="PROSITE" id="PS50931">
    <property type="entry name" value="HTH_LYSR"/>
    <property type="match status" value="1"/>
</dbReference>
<sequence length="286" mass="32111">MELSELKIFLAVARKGSISRAAEELHCVQSNVTTRIKQLEEHLGTLLFHRKSKGVALTHSGYLLMNYAERIINLSREAEEAVSDQGEPKGRLSIGSMETTAAVRLPRLLAYYHKIYPKVELNLVAGSSKDSLWRLLDYQIDGALVAGEIDHDDLSAELAFEEELFLVAPPGVTSIDCIENLKILVFRSGCSYRTQLEEWLRKTGRFTYQVMTFGSIEGIIGCIAAGMGGRFLPSSVVERPHYQNLCTLFSLPSDVGKMNTWFVRRRNEKYSKALQVFADLICSSRQ</sequence>
<dbReference type="Pfam" id="PF00126">
    <property type="entry name" value="HTH_1"/>
    <property type="match status" value="1"/>
</dbReference>
<comment type="similarity">
    <text evidence="1">Belongs to the LysR transcriptional regulatory family.</text>
</comment>
<dbReference type="GO" id="GO:0000976">
    <property type="term" value="F:transcription cis-regulatory region binding"/>
    <property type="evidence" value="ECO:0007669"/>
    <property type="project" value="TreeGrafter"/>
</dbReference>
<dbReference type="Proteomes" id="UP000262325">
    <property type="component" value="Unassembled WGS sequence"/>
</dbReference>
<dbReference type="InterPro" id="IPR005119">
    <property type="entry name" value="LysR_subst-bd"/>
</dbReference>
<evidence type="ECO:0000256" key="1">
    <source>
        <dbReference type="ARBA" id="ARBA00009437"/>
    </source>
</evidence>
<evidence type="ECO:0000313" key="7">
    <source>
        <dbReference type="Proteomes" id="UP000262325"/>
    </source>
</evidence>
<gene>
    <name evidence="6" type="ORF">DHM44_02120</name>
</gene>
<proteinExistence type="inferred from homology"/>
<dbReference type="InterPro" id="IPR036388">
    <property type="entry name" value="WH-like_DNA-bd_sf"/>
</dbReference>
<name>A0A3D5QAZ6_FLESI</name>
<dbReference type="SUPFAM" id="SSF46785">
    <property type="entry name" value="Winged helix' DNA-binding domain"/>
    <property type="match status" value="1"/>
</dbReference>
<organism evidence="6 7">
    <name type="scientific">Flexistipes sinusarabici</name>
    <dbReference type="NCBI Taxonomy" id="2352"/>
    <lineage>
        <taxon>Bacteria</taxon>
        <taxon>Pseudomonadati</taxon>
        <taxon>Deferribacterota</taxon>
        <taxon>Deferribacteres</taxon>
        <taxon>Deferribacterales</taxon>
        <taxon>Flexistipitaceae</taxon>
        <taxon>Flexistipes</taxon>
    </lineage>
</organism>
<accession>A0A3D5QAZ6</accession>
<dbReference type="PRINTS" id="PR00039">
    <property type="entry name" value="HTHLYSR"/>
</dbReference>
<dbReference type="FunFam" id="1.10.10.10:FF:000001">
    <property type="entry name" value="LysR family transcriptional regulator"/>
    <property type="match status" value="1"/>
</dbReference>
<feature type="domain" description="HTH lysR-type" evidence="5">
    <location>
        <begin position="1"/>
        <end position="58"/>
    </location>
</feature>